<feature type="transmembrane region" description="Helical" evidence="5">
    <location>
        <begin position="232"/>
        <end position="251"/>
    </location>
</feature>
<proteinExistence type="predicted"/>
<evidence type="ECO:0000313" key="6">
    <source>
        <dbReference type="EMBL" id="KAF5361118.1"/>
    </source>
</evidence>
<dbReference type="Pfam" id="PF01040">
    <property type="entry name" value="UbiA"/>
    <property type="match status" value="1"/>
</dbReference>
<feature type="transmembrane region" description="Helical" evidence="5">
    <location>
        <begin position="104"/>
        <end position="126"/>
    </location>
</feature>
<evidence type="ECO:0000256" key="2">
    <source>
        <dbReference type="ARBA" id="ARBA00022692"/>
    </source>
</evidence>
<evidence type="ECO:0000256" key="4">
    <source>
        <dbReference type="ARBA" id="ARBA00023136"/>
    </source>
</evidence>
<evidence type="ECO:0000313" key="7">
    <source>
        <dbReference type="Proteomes" id="UP000559256"/>
    </source>
</evidence>
<keyword evidence="2 5" id="KW-0812">Transmembrane</keyword>
<dbReference type="Proteomes" id="UP000559256">
    <property type="component" value="Unassembled WGS sequence"/>
</dbReference>
<dbReference type="InterPro" id="IPR000537">
    <property type="entry name" value="UbiA_prenyltransferase"/>
</dbReference>
<accession>A0A8H5LL46</accession>
<dbReference type="InterPro" id="IPR044878">
    <property type="entry name" value="UbiA_sf"/>
</dbReference>
<comment type="subcellular location">
    <subcellularLocation>
        <location evidence="1">Membrane</location>
        <topology evidence="1">Multi-pass membrane protein</topology>
    </subcellularLocation>
</comment>
<feature type="transmembrane region" description="Helical" evidence="5">
    <location>
        <begin position="25"/>
        <end position="53"/>
    </location>
</feature>
<evidence type="ECO:0000256" key="3">
    <source>
        <dbReference type="ARBA" id="ARBA00022989"/>
    </source>
</evidence>
<evidence type="ECO:0000256" key="5">
    <source>
        <dbReference type="SAM" id="Phobius"/>
    </source>
</evidence>
<dbReference type="EMBL" id="JAACJM010000042">
    <property type="protein sequence ID" value="KAF5361118.1"/>
    <property type="molecule type" value="Genomic_DNA"/>
</dbReference>
<keyword evidence="4 5" id="KW-0472">Membrane</keyword>
<dbReference type="PANTHER" id="PTHR42723:SF1">
    <property type="entry name" value="CHLOROPHYLL SYNTHASE, CHLOROPLASTIC"/>
    <property type="match status" value="1"/>
</dbReference>
<dbReference type="PANTHER" id="PTHR42723">
    <property type="entry name" value="CHLOROPHYLL SYNTHASE"/>
    <property type="match status" value="1"/>
</dbReference>
<gene>
    <name evidence="6" type="ORF">D9758_009086</name>
</gene>
<dbReference type="InterPro" id="IPR050475">
    <property type="entry name" value="Prenyltransferase_related"/>
</dbReference>
<keyword evidence="3 5" id="KW-1133">Transmembrane helix</keyword>
<reference evidence="6 7" key="1">
    <citation type="journal article" date="2020" name="ISME J.">
        <title>Uncovering the hidden diversity of litter-decomposition mechanisms in mushroom-forming fungi.</title>
        <authorList>
            <person name="Floudas D."/>
            <person name="Bentzer J."/>
            <person name="Ahren D."/>
            <person name="Johansson T."/>
            <person name="Persson P."/>
            <person name="Tunlid A."/>
        </authorList>
    </citation>
    <scope>NUCLEOTIDE SEQUENCE [LARGE SCALE GENOMIC DNA]</scope>
    <source>
        <strain evidence="6 7">CBS 291.85</strain>
    </source>
</reference>
<feature type="transmembrane region" description="Helical" evidence="5">
    <location>
        <begin position="203"/>
        <end position="226"/>
    </location>
</feature>
<name>A0A8H5LL46_9AGAR</name>
<dbReference type="AlphaFoldDB" id="A0A8H5LL46"/>
<keyword evidence="7" id="KW-1185">Reference proteome</keyword>
<comment type="caution">
    <text evidence="6">The sequence shown here is derived from an EMBL/GenBank/DDBJ whole genome shotgun (WGS) entry which is preliminary data.</text>
</comment>
<organism evidence="6 7">
    <name type="scientific">Tetrapyrgos nigripes</name>
    <dbReference type="NCBI Taxonomy" id="182062"/>
    <lineage>
        <taxon>Eukaryota</taxon>
        <taxon>Fungi</taxon>
        <taxon>Dikarya</taxon>
        <taxon>Basidiomycota</taxon>
        <taxon>Agaricomycotina</taxon>
        <taxon>Agaricomycetes</taxon>
        <taxon>Agaricomycetidae</taxon>
        <taxon>Agaricales</taxon>
        <taxon>Marasmiineae</taxon>
        <taxon>Marasmiaceae</taxon>
        <taxon>Tetrapyrgos</taxon>
    </lineage>
</organism>
<dbReference type="GO" id="GO:0016765">
    <property type="term" value="F:transferase activity, transferring alkyl or aryl (other than methyl) groups"/>
    <property type="evidence" value="ECO:0007669"/>
    <property type="project" value="InterPro"/>
</dbReference>
<dbReference type="CDD" id="cd13965">
    <property type="entry name" value="PT_UbiA_3"/>
    <property type="match status" value="1"/>
</dbReference>
<dbReference type="GO" id="GO:0016020">
    <property type="term" value="C:membrane"/>
    <property type="evidence" value="ECO:0007669"/>
    <property type="project" value="UniProtKB-SubCell"/>
</dbReference>
<evidence type="ECO:0000256" key="1">
    <source>
        <dbReference type="ARBA" id="ARBA00004141"/>
    </source>
</evidence>
<protein>
    <submittedName>
        <fullName evidence="6">Uncharacterized protein</fullName>
    </submittedName>
</protein>
<sequence length="289" mass="32107">MSLTNKLWNSFITLYLFNKSDMKTIVAPVTVFSLALATTHSFSRFCYVVLWIWTLLLQVTVSNQSIGNSPEEDAINKPNRPIPSRRISLEAARLFRWLLIPIDLAVSVLLGAFPAGVCVSFMVAVYSEGRGHSHWFTKNLCCAFFYAAFEYGGTTVAEGTGDLSPKQVAAIIGSASIIMTTIHAQDFRDNEGDALRGRSTFTLAYPTIARISMPVTLIGWSIALYLFSEVNFIAKAFLVAMSIYVSARFSFLHSAKDDKWSYDLYNIWLSTAHYALSTLDVNLITAMTA</sequence>
<dbReference type="Gene3D" id="1.10.357.140">
    <property type="entry name" value="UbiA prenyltransferase"/>
    <property type="match status" value="1"/>
</dbReference>
<dbReference type="OrthoDB" id="434972at2759"/>